<name>A0ABD0LNZ8_9CAEN</name>
<gene>
    <name evidence="2" type="ORF">BaRGS_00007790</name>
</gene>
<protein>
    <submittedName>
        <fullName evidence="2">Uncharacterized protein</fullName>
    </submittedName>
</protein>
<comment type="caution">
    <text evidence="2">The sequence shown here is derived from an EMBL/GenBank/DDBJ whole genome shotgun (WGS) entry which is preliminary data.</text>
</comment>
<feature type="region of interest" description="Disordered" evidence="1">
    <location>
        <begin position="59"/>
        <end position="95"/>
    </location>
</feature>
<evidence type="ECO:0000313" key="3">
    <source>
        <dbReference type="Proteomes" id="UP001519460"/>
    </source>
</evidence>
<proteinExistence type="predicted"/>
<accession>A0ABD0LNZ8</accession>
<organism evidence="2 3">
    <name type="scientific">Batillaria attramentaria</name>
    <dbReference type="NCBI Taxonomy" id="370345"/>
    <lineage>
        <taxon>Eukaryota</taxon>
        <taxon>Metazoa</taxon>
        <taxon>Spiralia</taxon>
        <taxon>Lophotrochozoa</taxon>
        <taxon>Mollusca</taxon>
        <taxon>Gastropoda</taxon>
        <taxon>Caenogastropoda</taxon>
        <taxon>Sorbeoconcha</taxon>
        <taxon>Cerithioidea</taxon>
        <taxon>Batillariidae</taxon>
        <taxon>Batillaria</taxon>
    </lineage>
</organism>
<sequence length="95" mass="10876">MDRCDKRSQASPANKTPGRLARGWRSVLYTCSSGLDPNHEVCESLSTCRQICRQIRAGDSRRRKTRTEKKATNNKLEQKKVTSHKLEQKKSPAIY</sequence>
<evidence type="ECO:0000256" key="1">
    <source>
        <dbReference type="SAM" id="MobiDB-lite"/>
    </source>
</evidence>
<dbReference type="AlphaFoldDB" id="A0ABD0LNZ8"/>
<feature type="compositionally biased region" description="Basic and acidic residues" evidence="1">
    <location>
        <begin position="68"/>
        <end position="95"/>
    </location>
</feature>
<reference evidence="2 3" key="1">
    <citation type="journal article" date="2023" name="Sci. Data">
        <title>Genome assembly of the Korean intertidal mud-creeper Batillaria attramentaria.</title>
        <authorList>
            <person name="Patra A.K."/>
            <person name="Ho P.T."/>
            <person name="Jun S."/>
            <person name="Lee S.J."/>
            <person name="Kim Y."/>
            <person name="Won Y.J."/>
        </authorList>
    </citation>
    <scope>NUCLEOTIDE SEQUENCE [LARGE SCALE GENOMIC DNA]</scope>
    <source>
        <strain evidence="2">Wonlab-2016</strain>
    </source>
</reference>
<evidence type="ECO:0000313" key="2">
    <source>
        <dbReference type="EMBL" id="KAK7500910.1"/>
    </source>
</evidence>
<dbReference type="Proteomes" id="UP001519460">
    <property type="component" value="Unassembled WGS sequence"/>
</dbReference>
<dbReference type="EMBL" id="JACVVK020000034">
    <property type="protein sequence ID" value="KAK7500910.1"/>
    <property type="molecule type" value="Genomic_DNA"/>
</dbReference>
<keyword evidence="3" id="KW-1185">Reference proteome</keyword>